<dbReference type="KEGG" id="hoh:Hoch_6391"/>
<reference evidence="3 4" key="1">
    <citation type="journal article" date="2010" name="Stand. Genomic Sci.">
        <title>Complete genome sequence of Haliangium ochraceum type strain (SMP-2).</title>
        <authorList>
            <consortium name="US DOE Joint Genome Institute (JGI-PGF)"/>
            <person name="Ivanova N."/>
            <person name="Daum C."/>
            <person name="Lang E."/>
            <person name="Abt B."/>
            <person name="Kopitz M."/>
            <person name="Saunders E."/>
            <person name="Lapidus A."/>
            <person name="Lucas S."/>
            <person name="Glavina Del Rio T."/>
            <person name="Nolan M."/>
            <person name="Tice H."/>
            <person name="Copeland A."/>
            <person name="Cheng J.F."/>
            <person name="Chen F."/>
            <person name="Bruce D."/>
            <person name="Goodwin L."/>
            <person name="Pitluck S."/>
            <person name="Mavromatis K."/>
            <person name="Pati A."/>
            <person name="Mikhailova N."/>
            <person name="Chen A."/>
            <person name="Palaniappan K."/>
            <person name="Land M."/>
            <person name="Hauser L."/>
            <person name="Chang Y.J."/>
            <person name="Jeffries C.D."/>
            <person name="Detter J.C."/>
            <person name="Brettin T."/>
            <person name="Rohde M."/>
            <person name="Goker M."/>
            <person name="Bristow J."/>
            <person name="Markowitz V."/>
            <person name="Eisen J.A."/>
            <person name="Hugenholtz P."/>
            <person name="Kyrpides N.C."/>
            <person name="Klenk H.P."/>
        </authorList>
    </citation>
    <scope>NUCLEOTIDE SEQUENCE [LARGE SCALE GENOMIC DNA]</scope>
    <source>
        <strain evidence="4">DSM 14365 / CIP 107738 / JCM 11303 / AJ 13395 / SMP-2</strain>
    </source>
</reference>
<dbReference type="AlphaFoldDB" id="D0LP34"/>
<feature type="compositionally biased region" description="Basic and acidic residues" evidence="1">
    <location>
        <begin position="8"/>
        <end position="24"/>
    </location>
</feature>
<sequence>MSHQAGNDPEKKHRHDIGEPDHGTVSDAATTRTIQIILSIWIVASLALTLYSFFLPLSGQPGH</sequence>
<proteinExistence type="predicted"/>
<keyword evidence="2" id="KW-0472">Membrane</keyword>
<accession>D0LP34</accession>
<evidence type="ECO:0000313" key="3">
    <source>
        <dbReference type="EMBL" id="ACY18860.1"/>
    </source>
</evidence>
<feature type="region of interest" description="Disordered" evidence="1">
    <location>
        <begin position="1"/>
        <end position="26"/>
    </location>
</feature>
<keyword evidence="4" id="KW-1185">Reference proteome</keyword>
<name>D0LP34_HALO1</name>
<dbReference type="STRING" id="502025.Hoch_6391"/>
<dbReference type="RefSeq" id="WP_012831452.1">
    <property type="nucleotide sequence ID" value="NC_013440.1"/>
</dbReference>
<evidence type="ECO:0000313" key="4">
    <source>
        <dbReference type="Proteomes" id="UP000001880"/>
    </source>
</evidence>
<keyword evidence="2" id="KW-1133">Transmembrane helix</keyword>
<evidence type="ECO:0000256" key="2">
    <source>
        <dbReference type="SAM" id="Phobius"/>
    </source>
</evidence>
<organism evidence="3 4">
    <name type="scientific">Haliangium ochraceum (strain DSM 14365 / JCM 11303 / SMP-2)</name>
    <dbReference type="NCBI Taxonomy" id="502025"/>
    <lineage>
        <taxon>Bacteria</taxon>
        <taxon>Pseudomonadati</taxon>
        <taxon>Myxococcota</taxon>
        <taxon>Polyangia</taxon>
        <taxon>Haliangiales</taxon>
        <taxon>Kofleriaceae</taxon>
        <taxon>Haliangium</taxon>
    </lineage>
</organism>
<gene>
    <name evidence="3" type="ordered locus">Hoch_6391</name>
</gene>
<dbReference type="EMBL" id="CP001804">
    <property type="protein sequence ID" value="ACY18860.1"/>
    <property type="molecule type" value="Genomic_DNA"/>
</dbReference>
<keyword evidence="2" id="KW-0812">Transmembrane</keyword>
<dbReference type="HOGENOM" id="CLU_2879660_0_0_7"/>
<feature type="transmembrane region" description="Helical" evidence="2">
    <location>
        <begin position="36"/>
        <end position="57"/>
    </location>
</feature>
<protein>
    <submittedName>
        <fullName evidence="3">Uncharacterized protein</fullName>
    </submittedName>
</protein>
<dbReference type="Proteomes" id="UP000001880">
    <property type="component" value="Chromosome"/>
</dbReference>
<evidence type="ECO:0000256" key="1">
    <source>
        <dbReference type="SAM" id="MobiDB-lite"/>
    </source>
</evidence>